<dbReference type="KEGG" id="scac:106094566"/>
<feature type="compositionally biased region" description="Polar residues" evidence="2">
    <location>
        <begin position="647"/>
        <end position="670"/>
    </location>
</feature>
<feature type="compositionally biased region" description="Polar residues" evidence="2">
    <location>
        <begin position="93"/>
        <end position="115"/>
    </location>
</feature>
<keyword evidence="1" id="KW-0175">Coiled coil</keyword>
<feature type="region of interest" description="Disordered" evidence="2">
    <location>
        <begin position="173"/>
        <end position="214"/>
    </location>
</feature>
<gene>
    <name evidence="3" type="primary">106094566</name>
</gene>
<keyword evidence="4" id="KW-1185">Reference proteome</keyword>
<feature type="compositionally biased region" description="Low complexity" evidence="2">
    <location>
        <begin position="80"/>
        <end position="92"/>
    </location>
</feature>
<feature type="compositionally biased region" description="Pro residues" evidence="2">
    <location>
        <begin position="447"/>
        <end position="456"/>
    </location>
</feature>
<accession>A0A1I8PDW9</accession>
<name>A0A1I8PDW9_STOCA</name>
<feature type="region of interest" description="Disordered" evidence="2">
    <location>
        <begin position="1"/>
        <end position="123"/>
    </location>
</feature>
<feature type="coiled-coil region" evidence="1">
    <location>
        <begin position="826"/>
        <end position="998"/>
    </location>
</feature>
<feature type="compositionally biased region" description="Low complexity" evidence="2">
    <location>
        <begin position="482"/>
        <end position="496"/>
    </location>
</feature>
<feature type="coiled-coil region" evidence="1">
    <location>
        <begin position="1300"/>
        <end position="1346"/>
    </location>
</feature>
<feature type="compositionally biased region" description="Basic residues" evidence="2">
    <location>
        <begin position="1"/>
        <end position="14"/>
    </location>
</feature>
<dbReference type="Proteomes" id="UP000095300">
    <property type="component" value="Unassembled WGS sequence"/>
</dbReference>
<evidence type="ECO:0000256" key="2">
    <source>
        <dbReference type="SAM" id="MobiDB-lite"/>
    </source>
</evidence>
<feature type="compositionally biased region" description="Polar residues" evidence="2">
    <location>
        <begin position="395"/>
        <end position="404"/>
    </location>
</feature>
<feature type="compositionally biased region" description="Polar residues" evidence="2">
    <location>
        <begin position="173"/>
        <end position="195"/>
    </location>
</feature>
<feature type="compositionally biased region" description="Low complexity" evidence="2">
    <location>
        <begin position="18"/>
        <end position="47"/>
    </location>
</feature>
<dbReference type="OrthoDB" id="75801at2759"/>
<feature type="compositionally biased region" description="Low complexity" evidence="2">
    <location>
        <begin position="340"/>
        <end position="350"/>
    </location>
</feature>
<feature type="compositionally biased region" description="Basic residues" evidence="2">
    <location>
        <begin position="1452"/>
        <end position="1461"/>
    </location>
</feature>
<dbReference type="EnsemblMetazoa" id="SCAU007128-RA">
    <property type="protein sequence ID" value="SCAU007128-PA"/>
    <property type="gene ID" value="SCAU007128"/>
</dbReference>
<feature type="coiled-coil region" evidence="1">
    <location>
        <begin position="1198"/>
        <end position="1225"/>
    </location>
</feature>
<evidence type="ECO:0000313" key="3">
    <source>
        <dbReference type="EnsemblMetazoa" id="SCAU007128-PA"/>
    </source>
</evidence>
<sequence length="1539" mass="174686">MARGRNHNRNRHQHLQSAQKQQAFPQTPQQQLQQQLHQHQKQHLFNQEQQEQHPQIFSCHNPPMQSTNATDAPVAAINEDSGSGSGSTNGDDVNQNFDQYPQTPSKISESYGHNNKSNDDYGHDDANPIINGPLAAGGGLAIKSHLETSGDPANASAAAAAFTTTHTYQMTMSNNSPTDFSQVNSNYANHNSHSLPAQRAETPEKVNSNSAKVQSQEKLANFALHGESRYEPSLQQREEYGGVQQLSNGECEQPHYINRSPVIEQNVSAAIAQVTDHNEQENKRIADDGDGQLNEATTKTTVCESNRVLIINQSYPTSTTTTTTADSPAMGQKNTKGGEAAASTPSSSTTNVREFRESPLPPRAASAQTNNNHIAASNGSTNGAGRYQSPPLPTITVSDCSANSRAPAPQRPNEKEEVYDCDYENVPRNFTGHGKGQEEEYFETASTPPPPLPPRSTTPTSSSMPSSPKVNATSPSPPSPSSPSSYRSPSPTSVYSQMRYNYAKLEDVPEQEEEEYEDDDEDDEEDDDDEDEEVVTDDDDDEGNVSDEGPLPPQRTQASAQAAAALASRYGSPGNLDNEFRRLNSASLSPDRQRHAKNFDISNNSTESNLSSSFPDSGMGESVASTNSRFINNNTAQGEVRYNSSATANTTNMPQGQQPNNSMKQQQHQQMHFVRDGSSTDCEETLMQCEDFIDFVETPEFLDPSERFVCIESISLPDVVVESTNSCSNSSGNGANSGNSSDAASSGAADRDIININGATGNSMGNVHFIPIHVEGASSSDRSSPRKQCVDDSVVGSGKATIEIIEDVTEFPTFSTASSRQSDFEAEKLKKELLEQKTQFSEQLEDAHKNVNQLQTKINEMQMKIETLEQELSTKTWNVERLQGELKAAQRDDEYVRQKLKVVEDEKTNLRHRYSECEDELKMKYDELEVQYNELQEKYNQTQALARNLQTQLAQAQTEAEEWREQVDKIRTSLEEQISLLKSALENSENERKICQDKWQREFEMLRTQNMDREESIMTDCEWQLRETQKQCKERIERVEVARKEAVANVDLLENELEALSREIDDMKIYQSQVNSLRGVVNEQANSIETLMAQIESLKQELATANENLEEQIEAVTKIKYHCDNAIYDKERETINRIDEVRNEAAAFWEDKLYTEMTRLKNELESVYVEERRDALDKLQMEHVEELKALTNRYTYNEEELRAELTETQESLERKSQEFLELREKSDTALLQTRMHLDRADREFQKAMCQEEERREALELKLRKDFEEEKLEMEEKFRERLGQVKEEFARELQINTQELTKEHRKEVQKIQAKLTAEKDQALQELAERHRLQMVDVEERIKDVELRYKRDLKDLKAAYDAEKLALDKRDISNANEIEQLHRKCRCLTNLFEEMRMRYERRDPRPEDLREIAELRERCESQERDMYLLTDRLCELQTQMDQMQQNQVNNNTTKKAKQIKKPPPKTIPTNCDVIYEENEERESPPPTPNSYAADTINEEDDADDINRTDDSKNQKIVDFSKSKSKLITNNQQDDSHMITAM</sequence>
<feature type="compositionally biased region" description="Low complexity" evidence="2">
    <location>
        <begin position="457"/>
        <end position="468"/>
    </location>
</feature>
<feature type="region of interest" description="Disordered" evidence="2">
    <location>
        <begin position="1446"/>
        <end position="1539"/>
    </location>
</feature>
<dbReference type="VEuPathDB" id="VectorBase:SCAU007128"/>
<feature type="compositionally biased region" description="Acidic residues" evidence="2">
    <location>
        <begin position="508"/>
        <end position="545"/>
    </location>
</feature>
<organism evidence="3 4">
    <name type="scientific">Stomoxys calcitrans</name>
    <name type="common">Stable fly</name>
    <name type="synonym">Conops calcitrans</name>
    <dbReference type="NCBI Taxonomy" id="35570"/>
    <lineage>
        <taxon>Eukaryota</taxon>
        <taxon>Metazoa</taxon>
        <taxon>Ecdysozoa</taxon>
        <taxon>Arthropoda</taxon>
        <taxon>Hexapoda</taxon>
        <taxon>Insecta</taxon>
        <taxon>Pterygota</taxon>
        <taxon>Neoptera</taxon>
        <taxon>Endopterygota</taxon>
        <taxon>Diptera</taxon>
        <taxon>Brachycera</taxon>
        <taxon>Muscomorpha</taxon>
        <taxon>Muscoidea</taxon>
        <taxon>Muscidae</taxon>
        <taxon>Stomoxys</taxon>
    </lineage>
</organism>
<feature type="compositionally biased region" description="Low complexity" evidence="2">
    <location>
        <begin position="557"/>
        <end position="568"/>
    </location>
</feature>
<feature type="region of interest" description="Disordered" evidence="2">
    <location>
        <begin position="723"/>
        <end position="748"/>
    </location>
</feature>
<feature type="region of interest" description="Disordered" evidence="2">
    <location>
        <begin position="317"/>
        <end position="625"/>
    </location>
</feature>
<dbReference type="Gene3D" id="1.10.287.1490">
    <property type="match status" value="1"/>
</dbReference>
<protein>
    <submittedName>
        <fullName evidence="3">Uncharacterized protein</fullName>
    </submittedName>
</protein>
<dbReference type="STRING" id="35570.A0A1I8PDW9"/>
<feature type="coiled-coil region" evidence="1">
    <location>
        <begin position="1025"/>
        <end position="1119"/>
    </location>
</feature>
<reference evidence="3" key="1">
    <citation type="submission" date="2020-05" db="UniProtKB">
        <authorList>
            <consortium name="EnsemblMetazoa"/>
        </authorList>
    </citation>
    <scope>IDENTIFICATION</scope>
    <source>
        <strain evidence="3">USDA</strain>
    </source>
</reference>
<evidence type="ECO:0000256" key="1">
    <source>
        <dbReference type="SAM" id="Coils"/>
    </source>
</evidence>
<evidence type="ECO:0000313" key="4">
    <source>
        <dbReference type="Proteomes" id="UP000095300"/>
    </source>
</evidence>
<proteinExistence type="predicted"/>
<feature type="region of interest" description="Disordered" evidence="2">
    <location>
        <begin position="647"/>
        <end position="679"/>
    </location>
</feature>
<feature type="compositionally biased region" description="Basic and acidic residues" evidence="2">
    <location>
        <begin position="1502"/>
        <end position="1519"/>
    </location>
</feature>
<feature type="compositionally biased region" description="Polar residues" evidence="2">
    <location>
        <begin position="205"/>
        <end position="214"/>
    </location>
</feature>
<feature type="compositionally biased region" description="Polar residues" evidence="2">
    <location>
        <begin position="366"/>
        <end position="383"/>
    </location>
</feature>
<feature type="compositionally biased region" description="Low complexity" evidence="2">
    <location>
        <begin position="602"/>
        <end position="613"/>
    </location>
</feature>